<dbReference type="PANTHER" id="PTHR30506">
    <property type="entry name" value="INNER MEMBRANE PROTEIN"/>
    <property type="match status" value="1"/>
</dbReference>
<dbReference type="RefSeq" id="WP_192594726.1">
    <property type="nucleotide sequence ID" value="NZ_BAAALJ010000001.1"/>
</dbReference>
<evidence type="ECO:0000256" key="7">
    <source>
        <dbReference type="SAM" id="Phobius"/>
    </source>
</evidence>
<feature type="transmembrane region" description="Helical" evidence="7">
    <location>
        <begin position="90"/>
        <end position="109"/>
    </location>
</feature>
<evidence type="ECO:0000259" key="8">
    <source>
        <dbReference type="Pfam" id="PF03458"/>
    </source>
</evidence>
<evidence type="ECO:0000313" key="10">
    <source>
        <dbReference type="Proteomes" id="UP000643525"/>
    </source>
</evidence>
<accession>A0ABR9JCS9</accession>
<evidence type="ECO:0000256" key="2">
    <source>
        <dbReference type="ARBA" id="ARBA00008193"/>
    </source>
</evidence>
<dbReference type="Pfam" id="PF03458">
    <property type="entry name" value="Gly_transporter"/>
    <property type="match status" value="2"/>
</dbReference>
<feature type="transmembrane region" description="Helical" evidence="7">
    <location>
        <begin position="65"/>
        <end position="83"/>
    </location>
</feature>
<comment type="similarity">
    <text evidence="2">Belongs to the UPF0126 family.</text>
</comment>
<gene>
    <name evidence="9" type="ORF">H4W27_000706</name>
</gene>
<comment type="subcellular location">
    <subcellularLocation>
        <location evidence="1">Cell membrane</location>
        <topology evidence="1">Multi-pass membrane protein</topology>
    </subcellularLocation>
</comment>
<feature type="transmembrane region" description="Helical" evidence="7">
    <location>
        <begin position="175"/>
        <end position="196"/>
    </location>
</feature>
<evidence type="ECO:0000256" key="5">
    <source>
        <dbReference type="ARBA" id="ARBA00022989"/>
    </source>
</evidence>
<dbReference type="PANTHER" id="PTHR30506:SF3">
    <property type="entry name" value="UPF0126 INNER MEMBRANE PROTEIN YADS-RELATED"/>
    <property type="match status" value="1"/>
</dbReference>
<sequence length="221" mass="22810">MDVLLLAVELIGTFAFAVSGALLAARKGFDVVGSVLLSSMAGLGGGVARDVLIGYGPPLALQNPIYLAPVLLAVVLVLTGLLHETRLRRTLLVFDAVGLSLFCLTGTVIAWEAGLTELACVLLGITTAVGGGAMRDVVANETPQIFNPRGVYAVPAMLGAVLAVTALSLELSLLWAGPGIALVVFTLRMISLRLGWRVPLAGRTFRDSGADSARGAGSETE</sequence>
<keyword evidence="5 7" id="KW-1133">Transmembrane helix</keyword>
<dbReference type="InterPro" id="IPR005115">
    <property type="entry name" value="Gly_transporter"/>
</dbReference>
<evidence type="ECO:0000256" key="1">
    <source>
        <dbReference type="ARBA" id="ARBA00004651"/>
    </source>
</evidence>
<dbReference type="Proteomes" id="UP000643525">
    <property type="component" value="Unassembled WGS sequence"/>
</dbReference>
<feature type="transmembrane region" description="Helical" evidence="7">
    <location>
        <begin position="115"/>
        <end position="138"/>
    </location>
</feature>
<keyword evidence="4 7" id="KW-0812">Transmembrane</keyword>
<comment type="caution">
    <text evidence="9">The sequence shown here is derived from an EMBL/GenBank/DDBJ whole genome shotgun (WGS) entry which is preliminary data.</text>
</comment>
<keyword evidence="10" id="KW-1185">Reference proteome</keyword>
<feature type="transmembrane region" description="Helical" evidence="7">
    <location>
        <begin position="150"/>
        <end position="169"/>
    </location>
</feature>
<organism evidence="9 10">
    <name type="scientific">Nesterenkonia lutea</name>
    <dbReference type="NCBI Taxonomy" id="272919"/>
    <lineage>
        <taxon>Bacteria</taxon>
        <taxon>Bacillati</taxon>
        <taxon>Actinomycetota</taxon>
        <taxon>Actinomycetes</taxon>
        <taxon>Micrococcales</taxon>
        <taxon>Micrococcaceae</taxon>
        <taxon>Nesterenkonia</taxon>
    </lineage>
</organism>
<reference evidence="9 10" key="1">
    <citation type="submission" date="2020-10" db="EMBL/GenBank/DDBJ databases">
        <title>Sequencing the genomes of 1000 actinobacteria strains.</title>
        <authorList>
            <person name="Klenk H.-P."/>
        </authorList>
    </citation>
    <scope>NUCLEOTIDE SEQUENCE [LARGE SCALE GENOMIC DNA]</scope>
    <source>
        <strain evidence="9 10">DSM 15666</strain>
    </source>
</reference>
<feature type="domain" description="Glycine transporter" evidence="8">
    <location>
        <begin position="93"/>
        <end position="165"/>
    </location>
</feature>
<evidence type="ECO:0000256" key="4">
    <source>
        <dbReference type="ARBA" id="ARBA00022692"/>
    </source>
</evidence>
<dbReference type="EMBL" id="JADBED010000001">
    <property type="protein sequence ID" value="MBE1523588.1"/>
    <property type="molecule type" value="Genomic_DNA"/>
</dbReference>
<evidence type="ECO:0000256" key="6">
    <source>
        <dbReference type="ARBA" id="ARBA00023136"/>
    </source>
</evidence>
<evidence type="ECO:0000256" key="3">
    <source>
        <dbReference type="ARBA" id="ARBA00022475"/>
    </source>
</evidence>
<keyword evidence="6 7" id="KW-0472">Membrane</keyword>
<keyword evidence="3" id="KW-1003">Cell membrane</keyword>
<protein>
    <submittedName>
        <fullName evidence="9">Membrane protein YeiH</fullName>
    </submittedName>
</protein>
<name>A0ABR9JCS9_9MICC</name>
<evidence type="ECO:0000313" key="9">
    <source>
        <dbReference type="EMBL" id="MBE1523588.1"/>
    </source>
</evidence>
<feature type="domain" description="Glycine transporter" evidence="8">
    <location>
        <begin position="7"/>
        <end position="78"/>
    </location>
</feature>
<proteinExistence type="inferred from homology"/>